<proteinExistence type="predicted"/>
<dbReference type="EMBL" id="CP138203">
    <property type="protein sequence ID" value="WPC74024.1"/>
    <property type="molecule type" value="Genomic_DNA"/>
</dbReference>
<evidence type="ECO:0000313" key="6">
    <source>
        <dbReference type="EMBL" id="WPC74024.1"/>
    </source>
</evidence>
<name>A0ABZ0QC36_9VIBR</name>
<keyword evidence="7" id="KW-1185">Reference proteome</keyword>
<evidence type="ECO:0000313" key="7">
    <source>
        <dbReference type="Proteomes" id="UP001304071"/>
    </source>
</evidence>
<evidence type="ECO:0000256" key="4">
    <source>
        <dbReference type="ARBA" id="ARBA00022694"/>
    </source>
</evidence>
<sequence>MACSRCGLTHQCICQQIPDLSSSQLLLSLLMHPEEISRETNTGRWLIEALPHCQAFTWQRTQQNTDLLARVAKKNVSSFLVFPDEHSVTETQAIAQCEAQGTTPHFIILDGTWQEARKMRRKSAWLETLPTVTLSTSGMTSQYQLRRNQESGHLCTLEVANVLMAAIGEKQAADQMEQFFLHYMDVYKADKSGHAWKNK</sequence>
<evidence type="ECO:0000259" key="5">
    <source>
        <dbReference type="SMART" id="SM01144"/>
    </source>
</evidence>
<protein>
    <recommendedName>
        <fullName evidence="1">tRNA-uridine aminocarboxypropyltransferase</fullName>
        <ecNumber evidence="1">2.5.1.25</ecNumber>
    </recommendedName>
</protein>
<keyword evidence="3" id="KW-0949">S-adenosyl-L-methionine</keyword>
<dbReference type="InterPro" id="IPR039262">
    <property type="entry name" value="DTWD2/TAPT"/>
</dbReference>
<dbReference type="SMART" id="SM01144">
    <property type="entry name" value="DTW"/>
    <property type="match status" value="1"/>
</dbReference>
<dbReference type="RefSeq" id="WP_261894048.1">
    <property type="nucleotide sequence ID" value="NZ_AP024895.1"/>
</dbReference>
<dbReference type="PANTHER" id="PTHR21392:SF1">
    <property type="entry name" value="TRNA-URIDINE AMINOCARBOXYPROPYLTRANSFERASE"/>
    <property type="match status" value="1"/>
</dbReference>
<evidence type="ECO:0000256" key="1">
    <source>
        <dbReference type="ARBA" id="ARBA00012386"/>
    </source>
</evidence>
<dbReference type="Proteomes" id="UP001304071">
    <property type="component" value="Chromosome 1"/>
</dbReference>
<reference evidence="6 7" key="1">
    <citation type="submission" date="2023-11" db="EMBL/GenBank/DDBJ databases">
        <title>Plant-associative lifestyle of Vibrio porteresiae and its evolutionary dynamics.</title>
        <authorList>
            <person name="Rameshkumar N."/>
            <person name="Kirti K."/>
        </authorList>
    </citation>
    <scope>NUCLEOTIDE SEQUENCE [LARGE SCALE GENOMIC DNA]</scope>
    <source>
        <strain evidence="6 7">MSSRF30</strain>
    </source>
</reference>
<feature type="domain" description="DTW" evidence="5">
    <location>
        <begin position="1"/>
        <end position="192"/>
    </location>
</feature>
<gene>
    <name evidence="6" type="ORF">R8Z52_01725</name>
</gene>
<dbReference type="PANTHER" id="PTHR21392">
    <property type="entry name" value="TRNA-URIDINE AMINOCARBOXYPROPYLTRANSFERASE 2"/>
    <property type="match status" value="1"/>
</dbReference>
<dbReference type="Pfam" id="PF03942">
    <property type="entry name" value="DTW"/>
    <property type="match status" value="1"/>
</dbReference>
<evidence type="ECO:0000256" key="2">
    <source>
        <dbReference type="ARBA" id="ARBA00022679"/>
    </source>
</evidence>
<dbReference type="EC" id="2.5.1.25" evidence="1"/>
<accession>A0ABZ0QC36</accession>
<dbReference type="InterPro" id="IPR005636">
    <property type="entry name" value="DTW"/>
</dbReference>
<keyword evidence="4" id="KW-0819">tRNA processing</keyword>
<keyword evidence="2" id="KW-0808">Transferase</keyword>
<evidence type="ECO:0000256" key="3">
    <source>
        <dbReference type="ARBA" id="ARBA00022691"/>
    </source>
</evidence>
<organism evidence="6 7">
    <name type="scientific">Vibrio porteresiae DSM 19223</name>
    <dbReference type="NCBI Taxonomy" id="1123496"/>
    <lineage>
        <taxon>Bacteria</taxon>
        <taxon>Pseudomonadati</taxon>
        <taxon>Pseudomonadota</taxon>
        <taxon>Gammaproteobacteria</taxon>
        <taxon>Vibrionales</taxon>
        <taxon>Vibrionaceae</taxon>
        <taxon>Vibrio</taxon>
    </lineage>
</organism>